<feature type="domain" description="Endonuclease GajA/Old nuclease/RecF-like AAA" evidence="1">
    <location>
        <begin position="1"/>
        <end position="337"/>
    </location>
</feature>
<dbReference type="Pfam" id="PF13175">
    <property type="entry name" value="AAA_15"/>
    <property type="match status" value="1"/>
</dbReference>
<name>F4KQH5_HALH1</name>
<gene>
    <name evidence="2" type="ordered locus">Halhy_2079</name>
</gene>
<dbReference type="AlphaFoldDB" id="F4KQH5"/>
<dbReference type="PANTHER" id="PTHR43581:SF2">
    <property type="entry name" value="EXCINUCLEASE ATPASE SUBUNIT"/>
    <property type="match status" value="1"/>
</dbReference>
<dbReference type="InterPro" id="IPR027417">
    <property type="entry name" value="P-loop_NTPase"/>
</dbReference>
<keyword evidence="3" id="KW-1185">Reference proteome</keyword>
<dbReference type="SUPFAM" id="SSF52540">
    <property type="entry name" value="P-loop containing nucleoside triphosphate hydrolases"/>
    <property type="match status" value="1"/>
</dbReference>
<dbReference type="HOGENOM" id="CLU_033692_0_0_10"/>
<dbReference type="Gene3D" id="3.40.50.300">
    <property type="entry name" value="P-loop containing nucleotide triphosphate hydrolases"/>
    <property type="match status" value="1"/>
</dbReference>
<dbReference type="InterPro" id="IPR041685">
    <property type="entry name" value="AAA_GajA/Old/RecF-like"/>
</dbReference>
<dbReference type="PANTHER" id="PTHR43581">
    <property type="entry name" value="ATP/GTP PHOSPHATASE"/>
    <property type="match status" value="1"/>
</dbReference>
<dbReference type="KEGG" id="hhy:Halhy_2079"/>
<evidence type="ECO:0000259" key="1">
    <source>
        <dbReference type="Pfam" id="PF13175"/>
    </source>
</evidence>
<dbReference type="Proteomes" id="UP000008461">
    <property type="component" value="Chromosome"/>
</dbReference>
<dbReference type="EMBL" id="CP002691">
    <property type="protein sequence ID" value="AEE49964.1"/>
    <property type="molecule type" value="Genomic_DNA"/>
</dbReference>
<evidence type="ECO:0000313" key="3">
    <source>
        <dbReference type="Proteomes" id="UP000008461"/>
    </source>
</evidence>
<proteinExistence type="predicted"/>
<organism evidence="2 3">
    <name type="scientific">Haliscomenobacter hydrossis (strain ATCC 27775 / DSM 1100 / LMG 10767 / O)</name>
    <dbReference type="NCBI Taxonomy" id="760192"/>
    <lineage>
        <taxon>Bacteria</taxon>
        <taxon>Pseudomonadati</taxon>
        <taxon>Bacteroidota</taxon>
        <taxon>Saprospiria</taxon>
        <taxon>Saprospirales</taxon>
        <taxon>Haliscomenobacteraceae</taxon>
        <taxon>Haliscomenobacter</taxon>
    </lineage>
</organism>
<reference evidence="2 3" key="1">
    <citation type="journal article" date="2011" name="Stand. Genomic Sci.">
        <title>Complete genome sequence of Haliscomenobacter hydrossis type strain (O).</title>
        <authorList>
            <consortium name="US DOE Joint Genome Institute (JGI-PGF)"/>
            <person name="Daligault H."/>
            <person name="Lapidus A."/>
            <person name="Zeytun A."/>
            <person name="Nolan M."/>
            <person name="Lucas S."/>
            <person name="Del Rio T.G."/>
            <person name="Tice H."/>
            <person name="Cheng J.F."/>
            <person name="Tapia R."/>
            <person name="Han C."/>
            <person name="Goodwin L."/>
            <person name="Pitluck S."/>
            <person name="Liolios K."/>
            <person name="Pagani I."/>
            <person name="Ivanova N."/>
            <person name="Huntemann M."/>
            <person name="Mavromatis K."/>
            <person name="Mikhailova N."/>
            <person name="Pati A."/>
            <person name="Chen A."/>
            <person name="Palaniappan K."/>
            <person name="Land M."/>
            <person name="Hauser L."/>
            <person name="Brambilla E.M."/>
            <person name="Rohde M."/>
            <person name="Verbarg S."/>
            <person name="Goker M."/>
            <person name="Bristow J."/>
            <person name="Eisen J.A."/>
            <person name="Markowitz V."/>
            <person name="Hugenholtz P."/>
            <person name="Kyrpides N.C."/>
            <person name="Klenk H.P."/>
            <person name="Woyke T."/>
        </authorList>
    </citation>
    <scope>NUCLEOTIDE SEQUENCE [LARGE SCALE GENOMIC DNA]</scope>
    <source>
        <strain evidence="3">ATCC 27775 / DSM 1100 / LMG 10767 / O</strain>
    </source>
</reference>
<accession>F4KQH5</accession>
<evidence type="ECO:0000313" key="2">
    <source>
        <dbReference type="EMBL" id="AEE49964.1"/>
    </source>
</evidence>
<protein>
    <recommendedName>
        <fullName evidence="1">Endonuclease GajA/Old nuclease/RecF-like AAA domain-containing protein</fullName>
    </recommendedName>
</protein>
<reference key="2">
    <citation type="submission" date="2011-04" db="EMBL/GenBank/DDBJ databases">
        <title>Complete sequence of chromosome of Haliscomenobacter hydrossis DSM 1100.</title>
        <authorList>
            <consortium name="US DOE Joint Genome Institute (JGI-PGF)"/>
            <person name="Lucas S."/>
            <person name="Han J."/>
            <person name="Lapidus A."/>
            <person name="Bruce D."/>
            <person name="Goodwin L."/>
            <person name="Pitluck S."/>
            <person name="Peters L."/>
            <person name="Kyrpides N."/>
            <person name="Mavromatis K."/>
            <person name="Ivanova N."/>
            <person name="Ovchinnikova G."/>
            <person name="Pagani I."/>
            <person name="Daligault H."/>
            <person name="Detter J.C."/>
            <person name="Han C."/>
            <person name="Land M."/>
            <person name="Hauser L."/>
            <person name="Markowitz V."/>
            <person name="Cheng J.-F."/>
            <person name="Hugenholtz P."/>
            <person name="Woyke T."/>
            <person name="Wu D."/>
            <person name="Verbarg S."/>
            <person name="Frueling A."/>
            <person name="Brambilla E."/>
            <person name="Klenk H.-P."/>
            <person name="Eisen J.A."/>
        </authorList>
    </citation>
    <scope>NUCLEOTIDE SEQUENCE</scope>
    <source>
        <strain>DSM 1100</strain>
    </source>
</reference>
<dbReference type="eggNOG" id="COG3950">
    <property type="taxonomic scope" value="Bacteria"/>
</dbReference>
<dbReference type="RefSeq" id="WP_013764517.1">
    <property type="nucleotide sequence ID" value="NC_015510.1"/>
</dbReference>
<dbReference type="OrthoDB" id="9784297at2"/>
<sequence>MIKSLVVKGLWGRYDYDLQFNEDINIFTGSNGTGKTTLLKTLWYLYSGHFNQLVKEIYFKEAIITAKNDRKLVIRRNEIVVQNEDVVPSKTLITMALIDNKGKTYLSFESTIKGKEPEENPDNAIEGAVDGSIFFPTFRRLEGGFSLQESSDLINALRDFTSQMTKDQHRFISSSDSQDIRGLINEISSDIRIKMESANADFMNFLTKNVKGSVSPHFTEELKKKIEQKEKAETEAKEPITNLSKYIDQYFWEKSIKITDDLKLGRNTNEISVENLSAGEKNFLSFLVYASSLKKGIIFIDEPELNLHIDWQRLLLSTLHHISPKVQFFVATHSPAIYASYPDKSFWFDEIVRQSSDGLPTEVVQESVLG</sequence>
<dbReference type="InterPro" id="IPR051396">
    <property type="entry name" value="Bact_Antivir_Def_Nuclease"/>
</dbReference>
<dbReference type="STRING" id="760192.Halhy_2079"/>